<dbReference type="UniPathway" id="UPA00031">
    <property type="reaction ID" value="UER00010"/>
</dbReference>
<dbReference type="InterPro" id="IPR006062">
    <property type="entry name" value="His_biosynth"/>
</dbReference>
<dbReference type="RefSeq" id="WP_182303035.1">
    <property type="nucleotide sequence ID" value="NZ_CP041969.1"/>
</dbReference>
<dbReference type="InterPro" id="IPR013785">
    <property type="entry name" value="Aldolase_TIM"/>
</dbReference>
<dbReference type="Gene3D" id="3.20.20.70">
    <property type="entry name" value="Aldolase class I"/>
    <property type="match status" value="1"/>
</dbReference>
<dbReference type="AlphaFoldDB" id="A0A7G5BXL2"/>
<dbReference type="PANTHER" id="PTHR21235">
    <property type="entry name" value="IMIDAZOLE GLYCEROL PHOSPHATE SYNTHASE SUBUNIT HISF/H IGP SYNTHASE SUBUNIT HISF/H"/>
    <property type="match status" value="1"/>
</dbReference>
<comment type="function">
    <text evidence="9">IGPS catalyzes the conversion of PRFAR and glutamine to IGP, AICAR and glutamate. The HisF subunit catalyzes the cyclization activity that produces IGP and AICAR from PRFAR using the ammonia provided by the HisH subunit.</text>
</comment>
<evidence type="ECO:0000256" key="6">
    <source>
        <dbReference type="ARBA" id="ARBA00022605"/>
    </source>
</evidence>
<dbReference type="SUPFAM" id="SSF51366">
    <property type="entry name" value="Ribulose-phoshate binding barrel"/>
    <property type="match status" value="1"/>
</dbReference>
<comment type="similarity">
    <text evidence="2 14">Belongs to the HisA/HisF family.</text>
</comment>
<dbReference type="GO" id="GO:0016829">
    <property type="term" value="F:lyase activity"/>
    <property type="evidence" value="ECO:0007669"/>
    <property type="project" value="UniProtKB-KW"/>
</dbReference>
<dbReference type="PANTHER" id="PTHR21235:SF2">
    <property type="entry name" value="IMIDAZOLE GLYCEROL PHOSPHATE SYNTHASE HISHF"/>
    <property type="match status" value="1"/>
</dbReference>
<evidence type="ECO:0000256" key="5">
    <source>
        <dbReference type="ARBA" id="ARBA00016318"/>
    </source>
</evidence>
<evidence type="ECO:0000256" key="14">
    <source>
        <dbReference type="RuleBase" id="RU003657"/>
    </source>
</evidence>
<dbReference type="Pfam" id="PF00977">
    <property type="entry name" value="His_biosynth"/>
    <property type="match status" value="1"/>
</dbReference>
<dbReference type="InterPro" id="IPR050064">
    <property type="entry name" value="IGPS_HisA/HisF"/>
</dbReference>
<evidence type="ECO:0000313" key="16">
    <source>
        <dbReference type="Proteomes" id="UP000515679"/>
    </source>
</evidence>
<keyword evidence="6 14" id="KW-0028">Amino-acid biosynthesis</keyword>
<dbReference type="EMBL" id="CP041969">
    <property type="protein sequence ID" value="QMV41696.1"/>
    <property type="molecule type" value="Genomic_DNA"/>
</dbReference>
<protein>
    <recommendedName>
        <fullName evidence="5">Imidazole glycerol phosphate synthase subunit HisF</fullName>
        <ecNumber evidence="4">4.3.2.10</ecNumber>
    </recommendedName>
    <alternativeName>
        <fullName evidence="10">IGP synthase cyclase subunit</fullName>
    </alternativeName>
    <alternativeName>
        <fullName evidence="11">IGP synthase subunit HisF</fullName>
    </alternativeName>
    <alternativeName>
        <fullName evidence="12">ImGP synthase subunit HisF</fullName>
    </alternativeName>
</protein>
<comment type="catalytic activity">
    <reaction evidence="13">
        <text>5-[(5-phospho-1-deoxy-D-ribulos-1-ylimino)methylamino]-1-(5-phospho-beta-D-ribosyl)imidazole-4-carboxamide + L-glutamine = D-erythro-1-(imidazol-4-yl)glycerol 3-phosphate + 5-amino-1-(5-phospho-beta-D-ribosyl)imidazole-4-carboxamide + L-glutamate + H(+)</text>
        <dbReference type="Rhea" id="RHEA:24793"/>
        <dbReference type="ChEBI" id="CHEBI:15378"/>
        <dbReference type="ChEBI" id="CHEBI:29985"/>
        <dbReference type="ChEBI" id="CHEBI:58278"/>
        <dbReference type="ChEBI" id="CHEBI:58359"/>
        <dbReference type="ChEBI" id="CHEBI:58475"/>
        <dbReference type="ChEBI" id="CHEBI:58525"/>
        <dbReference type="EC" id="4.3.2.10"/>
    </reaction>
</comment>
<evidence type="ECO:0000256" key="9">
    <source>
        <dbReference type="ARBA" id="ARBA00025475"/>
    </source>
</evidence>
<dbReference type="GO" id="GO:0000107">
    <property type="term" value="F:imidazoleglycerol-phosphate synthase activity"/>
    <property type="evidence" value="ECO:0007669"/>
    <property type="project" value="InterPro"/>
</dbReference>
<sequence length="253" mass="27508">MANTRLIARLDIKGPNLIKGIHLEGLRVLGDPETFATQYYEQGIDELIYMDAVASLYERNNLTDIVKHTAKNIFIPLTVGGGVRSVEDAKNLLRAGADKIAINTAAVRNPELISQMSRRFGSQCMVLSIEAKRNGLGQWEVYTDNGRERTGLSVVEWAVKGAELGAGEILLTSVDQEGTRKGFDLSLIRSVSETVSVPVIASGGMGSAEHLVDAVKIGRADAVAMADVLHYNRLSLDGIRKHALMNHIDVRSN</sequence>
<comment type="subunit">
    <text evidence="3">Heterodimer of HisH and HisF.</text>
</comment>
<evidence type="ECO:0000256" key="11">
    <source>
        <dbReference type="ARBA" id="ARBA00031409"/>
    </source>
</evidence>
<evidence type="ECO:0000256" key="12">
    <source>
        <dbReference type="ARBA" id="ARBA00032401"/>
    </source>
</evidence>
<dbReference type="Proteomes" id="UP000515679">
    <property type="component" value="Chromosome"/>
</dbReference>
<dbReference type="KEGG" id="cchl:FPL14_11250"/>
<evidence type="ECO:0000256" key="2">
    <source>
        <dbReference type="ARBA" id="ARBA00009667"/>
    </source>
</evidence>
<proteinExistence type="inferred from homology"/>
<accession>A0A7G5BXL2</accession>
<dbReference type="EC" id="4.3.2.10" evidence="4"/>
<gene>
    <name evidence="15" type="primary">hisF</name>
    <name evidence="15" type="ORF">FPL14_11250</name>
</gene>
<evidence type="ECO:0000256" key="13">
    <source>
        <dbReference type="ARBA" id="ARBA00047838"/>
    </source>
</evidence>
<keyword evidence="7 14" id="KW-0368">Histidine biosynthesis</keyword>
<dbReference type="InterPro" id="IPR004651">
    <property type="entry name" value="HisF"/>
</dbReference>
<dbReference type="GO" id="GO:0000105">
    <property type="term" value="P:L-histidine biosynthetic process"/>
    <property type="evidence" value="ECO:0007669"/>
    <property type="project" value="UniProtKB-UniPathway"/>
</dbReference>
<evidence type="ECO:0000256" key="4">
    <source>
        <dbReference type="ARBA" id="ARBA00012809"/>
    </source>
</evidence>
<dbReference type="InterPro" id="IPR011060">
    <property type="entry name" value="RibuloseP-bd_barrel"/>
</dbReference>
<evidence type="ECO:0000256" key="7">
    <source>
        <dbReference type="ARBA" id="ARBA00023102"/>
    </source>
</evidence>
<name>A0A7G5BXL2_9BACL</name>
<evidence type="ECO:0000256" key="1">
    <source>
        <dbReference type="ARBA" id="ARBA00005091"/>
    </source>
</evidence>
<evidence type="ECO:0000256" key="8">
    <source>
        <dbReference type="ARBA" id="ARBA00023239"/>
    </source>
</evidence>
<evidence type="ECO:0000256" key="3">
    <source>
        <dbReference type="ARBA" id="ARBA00011152"/>
    </source>
</evidence>
<evidence type="ECO:0000256" key="10">
    <source>
        <dbReference type="ARBA" id="ARBA00030264"/>
    </source>
</evidence>
<reference evidence="15 16" key="1">
    <citation type="submission" date="2019-07" db="EMBL/GenBank/DDBJ databases">
        <authorList>
            <person name="Kim J.K."/>
            <person name="Cheong H.-M."/>
            <person name="Choi Y."/>
            <person name="Hwang K.J."/>
            <person name="Lee S."/>
            <person name="Choi C."/>
        </authorList>
    </citation>
    <scope>NUCLEOTIDE SEQUENCE [LARGE SCALE GENOMIC DNA]</scope>
    <source>
        <strain evidence="15 16">KS 22</strain>
    </source>
</reference>
<dbReference type="CDD" id="cd04731">
    <property type="entry name" value="HisF"/>
    <property type="match status" value="1"/>
</dbReference>
<keyword evidence="8 15" id="KW-0456">Lyase</keyword>
<evidence type="ECO:0000313" key="15">
    <source>
        <dbReference type="EMBL" id="QMV41696.1"/>
    </source>
</evidence>
<keyword evidence="16" id="KW-1185">Reference proteome</keyword>
<organism evidence="15 16">
    <name type="scientific">Cohnella cholangitidis</name>
    <dbReference type="NCBI Taxonomy" id="2598458"/>
    <lineage>
        <taxon>Bacteria</taxon>
        <taxon>Bacillati</taxon>
        <taxon>Bacillota</taxon>
        <taxon>Bacilli</taxon>
        <taxon>Bacillales</taxon>
        <taxon>Paenibacillaceae</taxon>
        <taxon>Cohnella</taxon>
    </lineage>
</organism>
<comment type="pathway">
    <text evidence="1">Amino-acid biosynthesis; L-histidine biosynthesis; L-histidine from 5-phospho-alpha-D-ribose 1-diphosphate: step 5/9.</text>
</comment>